<keyword evidence="2" id="KW-1185">Reference proteome</keyword>
<comment type="caution">
    <text evidence="1">The sequence shown here is derived from an EMBL/GenBank/DDBJ whole genome shotgun (WGS) entry which is preliminary data.</text>
</comment>
<name>A0ABQ1JRX2_9FLAO</name>
<organism evidence="1 2">
    <name type="scientific">Flavobacterium suaedae</name>
    <dbReference type="NCBI Taxonomy" id="1767027"/>
    <lineage>
        <taxon>Bacteria</taxon>
        <taxon>Pseudomonadati</taxon>
        <taxon>Bacteroidota</taxon>
        <taxon>Flavobacteriia</taxon>
        <taxon>Flavobacteriales</taxon>
        <taxon>Flavobacteriaceae</taxon>
        <taxon>Flavobacterium</taxon>
    </lineage>
</organism>
<evidence type="ECO:0000313" key="1">
    <source>
        <dbReference type="EMBL" id="GGB74845.1"/>
    </source>
</evidence>
<dbReference type="EMBL" id="BMJE01000003">
    <property type="protein sequence ID" value="GGB74845.1"/>
    <property type="molecule type" value="Genomic_DNA"/>
</dbReference>
<gene>
    <name evidence="1" type="ORF">GCM10007424_13510</name>
</gene>
<dbReference type="Proteomes" id="UP000615760">
    <property type="component" value="Unassembled WGS sequence"/>
</dbReference>
<proteinExistence type="predicted"/>
<protein>
    <submittedName>
        <fullName evidence="1">Uncharacterized protein</fullName>
    </submittedName>
</protein>
<sequence length="55" mass="5832">MYISACIAPKAESVITSKGIVANRVKNPNKINKPHNISVTPAKLPVYSGKGKPIS</sequence>
<reference evidence="2" key="1">
    <citation type="journal article" date="2019" name="Int. J. Syst. Evol. Microbiol.">
        <title>The Global Catalogue of Microorganisms (GCM) 10K type strain sequencing project: providing services to taxonomists for standard genome sequencing and annotation.</title>
        <authorList>
            <consortium name="The Broad Institute Genomics Platform"/>
            <consortium name="The Broad Institute Genome Sequencing Center for Infectious Disease"/>
            <person name="Wu L."/>
            <person name="Ma J."/>
        </authorList>
    </citation>
    <scope>NUCLEOTIDE SEQUENCE [LARGE SCALE GENOMIC DNA]</scope>
    <source>
        <strain evidence="2">CGMCC 1.15461</strain>
    </source>
</reference>
<evidence type="ECO:0000313" key="2">
    <source>
        <dbReference type="Proteomes" id="UP000615760"/>
    </source>
</evidence>
<accession>A0ABQ1JRX2</accession>